<dbReference type="STRING" id="225848.Sps_00833"/>
<gene>
    <name evidence="1" type="ORF">Sps_00833</name>
</gene>
<organism evidence="1 2">
    <name type="scientific">Shewanella psychrophila</name>
    <dbReference type="NCBI Taxonomy" id="225848"/>
    <lineage>
        <taxon>Bacteria</taxon>
        <taxon>Pseudomonadati</taxon>
        <taxon>Pseudomonadota</taxon>
        <taxon>Gammaproteobacteria</taxon>
        <taxon>Alteromonadales</taxon>
        <taxon>Shewanellaceae</taxon>
        <taxon>Shewanella</taxon>
    </lineage>
</organism>
<evidence type="ECO:0000313" key="2">
    <source>
        <dbReference type="Proteomes" id="UP000189545"/>
    </source>
</evidence>
<name>A0A1S6HKG4_9GAMM</name>
<proteinExistence type="predicted"/>
<sequence>MALRPKLKLDETSLFPAMSLTAVLVICALLSPSSQTWDSEQQDAKMLASLTTSLHVQFSFNRYQAGFACRENGWEFCQKWAYPRGLLA</sequence>
<dbReference type="AlphaFoldDB" id="A0A1S6HKG4"/>
<dbReference type="KEGG" id="spsw:Sps_00833"/>
<accession>A0A1S6HKG4</accession>
<keyword evidence="2" id="KW-1185">Reference proteome</keyword>
<dbReference type="EMBL" id="CP014782">
    <property type="protein sequence ID" value="AQS36025.1"/>
    <property type="molecule type" value="Genomic_DNA"/>
</dbReference>
<protein>
    <submittedName>
        <fullName evidence="1">Uncharacterized protein</fullName>
    </submittedName>
</protein>
<dbReference type="Proteomes" id="UP000189545">
    <property type="component" value="Chromosome"/>
</dbReference>
<reference evidence="1 2" key="1">
    <citation type="submission" date="2016-03" db="EMBL/GenBank/DDBJ databases">
        <title>Complete genome sequence of Shewanella psychrophila WP2, a deep sea bacterium isolated from west Pacific sediment.</title>
        <authorList>
            <person name="Xu G."/>
            <person name="Jian H."/>
        </authorList>
    </citation>
    <scope>NUCLEOTIDE SEQUENCE [LARGE SCALE GENOMIC DNA]</scope>
    <source>
        <strain evidence="1 2">WP2</strain>
    </source>
</reference>
<evidence type="ECO:0000313" key="1">
    <source>
        <dbReference type="EMBL" id="AQS36025.1"/>
    </source>
</evidence>